<dbReference type="PANTHER" id="PTHR38434">
    <property type="entry name" value="BLL2549 PROTEIN"/>
    <property type="match status" value="1"/>
</dbReference>
<name>X0YSZ8_9ZZZZ</name>
<proteinExistence type="predicted"/>
<dbReference type="PANTHER" id="PTHR38434:SF1">
    <property type="entry name" value="BLL2549 PROTEIN"/>
    <property type="match status" value="1"/>
</dbReference>
<evidence type="ECO:0000313" key="2">
    <source>
        <dbReference type="EMBL" id="GAG39796.1"/>
    </source>
</evidence>
<keyword evidence="1" id="KW-0812">Transmembrane</keyword>
<protein>
    <recommendedName>
        <fullName evidence="3">DUF2339 domain-containing protein</fullName>
    </recommendedName>
</protein>
<accession>X0YSZ8</accession>
<dbReference type="EMBL" id="BARS01044784">
    <property type="protein sequence ID" value="GAG39796.1"/>
    <property type="molecule type" value="Genomic_DNA"/>
</dbReference>
<dbReference type="InterPro" id="IPR019286">
    <property type="entry name" value="DUF2339_TM"/>
</dbReference>
<feature type="transmembrane region" description="Helical" evidence="1">
    <location>
        <begin position="227"/>
        <end position="247"/>
    </location>
</feature>
<feature type="transmembrane region" description="Helical" evidence="1">
    <location>
        <begin position="96"/>
        <end position="113"/>
    </location>
</feature>
<feature type="transmembrane region" description="Helical" evidence="1">
    <location>
        <begin position="166"/>
        <end position="185"/>
    </location>
</feature>
<feature type="transmembrane region" description="Helical" evidence="1">
    <location>
        <begin position="197"/>
        <end position="215"/>
    </location>
</feature>
<feature type="transmembrane region" description="Helical" evidence="1">
    <location>
        <begin position="29"/>
        <end position="45"/>
    </location>
</feature>
<feature type="transmembrane region" description="Helical" evidence="1">
    <location>
        <begin position="57"/>
        <end position="76"/>
    </location>
</feature>
<gene>
    <name evidence="2" type="ORF">S01H1_67598</name>
</gene>
<evidence type="ECO:0008006" key="3">
    <source>
        <dbReference type="Google" id="ProtNLM"/>
    </source>
</evidence>
<feature type="transmembrane region" description="Helical" evidence="1">
    <location>
        <begin position="134"/>
        <end position="154"/>
    </location>
</feature>
<feature type="non-terminal residue" evidence="2">
    <location>
        <position position="1"/>
    </location>
</feature>
<comment type="caution">
    <text evidence="2">The sequence shown here is derived from an EMBL/GenBank/DDBJ whole genome shotgun (WGS) entry which is preliminary data.</text>
</comment>
<organism evidence="2">
    <name type="scientific">marine sediment metagenome</name>
    <dbReference type="NCBI Taxonomy" id="412755"/>
    <lineage>
        <taxon>unclassified sequences</taxon>
        <taxon>metagenomes</taxon>
        <taxon>ecological metagenomes</taxon>
    </lineage>
</organism>
<dbReference type="Pfam" id="PF10101">
    <property type="entry name" value="DUF2339"/>
    <property type="match status" value="1"/>
</dbReference>
<evidence type="ECO:0000256" key="1">
    <source>
        <dbReference type="SAM" id="Phobius"/>
    </source>
</evidence>
<keyword evidence="1" id="KW-0472">Membrane</keyword>
<dbReference type="AlphaFoldDB" id="X0YSZ8"/>
<reference evidence="2" key="1">
    <citation type="journal article" date="2014" name="Front. Microbiol.">
        <title>High frequency of phylogenetically diverse reductive dehalogenase-homologous genes in deep subseafloor sedimentary metagenomes.</title>
        <authorList>
            <person name="Kawai M."/>
            <person name="Futagami T."/>
            <person name="Toyoda A."/>
            <person name="Takaki Y."/>
            <person name="Nishi S."/>
            <person name="Hori S."/>
            <person name="Arai W."/>
            <person name="Tsubouchi T."/>
            <person name="Morono Y."/>
            <person name="Uchiyama I."/>
            <person name="Ito T."/>
            <person name="Fujiyama A."/>
            <person name="Inagaki F."/>
            <person name="Takami H."/>
        </authorList>
    </citation>
    <scope>NUCLEOTIDE SEQUENCE</scope>
    <source>
        <strain evidence="2">Expedition CK06-06</strain>
    </source>
</reference>
<feature type="non-terminal residue" evidence="2">
    <location>
        <position position="249"/>
    </location>
</feature>
<sequence length="249" mass="27492">DRELLLSFTALAALFITITVPLALSSEWITATWAVQALVMLWIAGKLDSKFLQHLGYVLYMIVLGRFICIDLPTQYIFVSTGMPLGEYAVQFMERLMIFGVPIASFVAAGRLLQSPPEGLPMAVERDNDIDNLVQGNWAVILAATVALGMLFVFTSLELREFLDAFVPGLCAGGISILWAVFALSMIGGGIYKNTRALRYVGLALFAVVAWKVFFVDLARLEQIYRIVAFLLSGILLLSGSFVYLTFRT</sequence>
<keyword evidence="1" id="KW-1133">Transmembrane helix</keyword>